<dbReference type="EMBL" id="BTSX01000003">
    <property type="protein sequence ID" value="GMS91273.1"/>
    <property type="molecule type" value="Genomic_DNA"/>
</dbReference>
<proteinExistence type="predicted"/>
<dbReference type="Proteomes" id="UP001432027">
    <property type="component" value="Unassembled WGS sequence"/>
</dbReference>
<accession>A0AAV5TEF6</accession>
<feature type="transmembrane region" description="Helical" evidence="1">
    <location>
        <begin position="84"/>
        <end position="105"/>
    </location>
</feature>
<evidence type="ECO:0000256" key="1">
    <source>
        <dbReference type="SAM" id="Phobius"/>
    </source>
</evidence>
<feature type="non-terminal residue" evidence="2">
    <location>
        <position position="178"/>
    </location>
</feature>
<keyword evidence="1" id="KW-1133">Transmembrane helix</keyword>
<protein>
    <recommendedName>
        <fullName evidence="4">G protein-coupled receptor</fullName>
    </recommendedName>
</protein>
<dbReference type="InterPro" id="IPR019428">
    <property type="entry name" value="7TM_GPCR_serpentine_rcpt_Str"/>
</dbReference>
<evidence type="ECO:0000313" key="2">
    <source>
        <dbReference type="EMBL" id="GMS91273.1"/>
    </source>
</evidence>
<dbReference type="SUPFAM" id="SSF81321">
    <property type="entry name" value="Family A G protein-coupled receptor-like"/>
    <property type="match status" value="1"/>
</dbReference>
<keyword evidence="3" id="KW-1185">Reference proteome</keyword>
<evidence type="ECO:0000313" key="3">
    <source>
        <dbReference type="Proteomes" id="UP001432027"/>
    </source>
</evidence>
<name>A0AAV5TEF6_9BILA</name>
<sequence>DGSHASLAIVKELFYETHPETVDVGWMVMDWLDEVLYSLNLQVVAATMIIMFGSLSTATTLAWQTYRDILRTTTMSSRHRAIHYTLLAAVCAQTFVPVFCVYIPYFLIIMCPFLSLPGFGMVDHFSLLVSVFPGWDAAIIIIMIRDYRVGLARRLGVMREQKIVMMNTQFTSAVRTSL</sequence>
<feature type="transmembrane region" description="Helical" evidence="1">
    <location>
        <begin position="39"/>
        <end position="63"/>
    </location>
</feature>
<gene>
    <name evidence="2" type="ORF">PENTCL1PPCAC_13448</name>
</gene>
<dbReference type="PANTHER" id="PTHR22943">
    <property type="entry name" value="7-TRANSMEMBRANE DOMAIN RECEPTOR C.ELEGANS"/>
    <property type="match status" value="1"/>
</dbReference>
<keyword evidence="1" id="KW-0812">Transmembrane</keyword>
<feature type="transmembrane region" description="Helical" evidence="1">
    <location>
        <begin position="125"/>
        <end position="144"/>
    </location>
</feature>
<organism evidence="2 3">
    <name type="scientific">Pristionchus entomophagus</name>
    <dbReference type="NCBI Taxonomy" id="358040"/>
    <lineage>
        <taxon>Eukaryota</taxon>
        <taxon>Metazoa</taxon>
        <taxon>Ecdysozoa</taxon>
        <taxon>Nematoda</taxon>
        <taxon>Chromadorea</taxon>
        <taxon>Rhabditida</taxon>
        <taxon>Rhabditina</taxon>
        <taxon>Diplogasteromorpha</taxon>
        <taxon>Diplogasteroidea</taxon>
        <taxon>Neodiplogasteridae</taxon>
        <taxon>Pristionchus</taxon>
    </lineage>
</organism>
<dbReference type="Pfam" id="PF10326">
    <property type="entry name" value="7TM_GPCR_Str"/>
    <property type="match status" value="1"/>
</dbReference>
<evidence type="ECO:0008006" key="4">
    <source>
        <dbReference type="Google" id="ProtNLM"/>
    </source>
</evidence>
<keyword evidence="1" id="KW-0472">Membrane</keyword>
<reference evidence="2" key="1">
    <citation type="submission" date="2023-10" db="EMBL/GenBank/DDBJ databases">
        <title>Genome assembly of Pristionchus species.</title>
        <authorList>
            <person name="Yoshida K."/>
            <person name="Sommer R.J."/>
        </authorList>
    </citation>
    <scope>NUCLEOTIDE SEQUENCE</scope>
    <source>
        <strain evidence="2">RS0144</strain>
    </source>
</reference>
<dbReference type="PANTHER" id="PTHR22943:SF248">
    <property type="entry name" value="SEVEN TM RECEPTOR"/>
    <property type="match status" value="1"/>
</dbReference>
<comment type="caution">
    <text evidence="2">The sequence shown here is derived from an EMBL/GenBank/DDBJ whole genome shotgun (WGS) entry which is preliminary data.</text>
</comment>
<feature type="non-terminal residue" evidence="2">
    <location>
        <position position="1"/>
    </location>
</feature>
<dbReference type="AlphaFoldDB" id="A0AAV5TEF6"/>